<name>A0ABM6CHZ0_9HYPH</name>
<keyword evidence="1" id="KW-0663">Pyridoxal phosphate</keyword>
<geneLocation type="plasmid" evidence="2 3">
    <name>pRphaN671d</name>
</geneLocation>
<evidence type="ECO:0000313" key="2">
    <source>
        <dbReference type="EMBL" id="ANL87882.1"/>
    </source>
</evidence>
<keyword evidence="2" id="KW-0808">Transferase</keyword>
<dbReference type="Proteomes" id="UP000078551">
    <property type="component" value="Plasmid pRphaN671d"/>
</dbReference>
<reference evidence="2 3" key="1">
    <citation type="submission" date="2015-11" db="EMBL/GenBank/DDBJ databases">
        <title>The limits of bacterial species coexistence and the symbiotic plasmid transference in sympatric Rhizobium populations.</title>
        <authorList>
            <person name="Perez-Carrascal O.M."/>
            <person name="VanInsberghe D."/>
            <person name="Juarez S."/>
            <person name="Polz M.F."/>
            <person name="Vinuesa P."/>
            <person name="Gonzalez V."/>
        </authorList>
    </citation>
    <scope>NUCLEOTIDE SEQUENCE [LARGE SCALE GENOMIC DNA]</scope>
    <source>
        <strain evidence="2 3">N771</strain>
        <plasmid evidence="2 3">pRphaN671d</plasmid>
    </source>
</reference>
<evidence type="ECO:0000256" key="1">
    <source>
        <dbReference type="ARBA" id="ARBA00022898"/>
    </source>
</evidence>
<organism evidence="2 3">
    <name type="scientific">Rhizobium phaseoli</name>
    <dbReference type="NCBI Taxonomy" id="396"/>
    <lineage>
        <taxon>Bacteria</taxon>
        <taxon>Pseudomonadati</taxon>
        <taxon>Pseudomonadota</taxon>
        <taxon>Alphaproteobacteria</taxon>
        <taxon>Hyphomicrobiales</taxon>
        <taxon>Rhizobiaceae</taxon>
        <taxon>Rhizobium/Agrobacterium group</taxon>
        <taxon>Rhizobium</taxon>
    </lineage>
</organism>
<evidence type="ECO:0000313" key="3">
    <source>
        <dbReference type="Proteomes" id="UP000078551"/>
    </source>
</evidence>
<dbReference type="GO" id="GO:0008483">
    <property type="term" value="F:transaminase activity"/>
    <property type="evidence" value="ECO:0007669"/>
    <property type="project" value="UniProtKB-KW"/>
</dbReference>
<proteinExistence type="predicted"/>
<dbReference type="InterPro" id="IPR015424">
    <property type="entry name" value="PyrdxlP-dep_Trfase"/>
</dbReference>
<dbReference type="PANTHER" id="PTHR30244:SF36">
    <property type="entry name" value="3-OXO-GLUCOSE-6-PHOSPHATE:GLUTAMATE AMINOTRANSFERASE"/>
    <property type="match status" value="1"/>
</dbReference>
<keyword evidence="2" id="KW-0614">Plasmid</keyword>
<dbReference type="PANTHER" id="PTHR30244">
    <property type="entry name" value="TRANSAMINASE"/>
    <property type="match status" value="1"/>
</dbReference>
<dbReference type="Gene3D" id="3.40.640.10">
    <property type="entry name" value="Type I PLP-dependent aspartate aminotransferase-like (Major domain)"/>
    <property type="match status" value="1"/>
</dbReference>
<sequence length="248" mass="26008">MVVRYNYEAQFGDDIETVVGSIRSALLSGNYVLGENVRTFEDKFASMVGVAGCVGVGSGFDALVLALRALKISPGDKVVTQANTFYATAAAVAHVGADLVLVGCDADTFCMDLNKLEQINDGSISPFCSGRGIANVLTHLRAEIDELAAAPGGQEANAFKTGLFARSPWAQELLDAFVAPLSPAALTTPAFGEDRTAGQELNVRSIHRPANRTCCKASNGGYVLFGMLSSSVNGSASTRAPKSRPLRI</sequence>
<dbReference type="InterPro" id="IPR000653">
    <property type="entry name" value="DegT/StrS_aminotransferase"/>
</dbReference>
<dbReference type="Pfam" id="PF01041">
    <property type="entry name" value="DegT_DnrJ_EryC1"/>
    <property type="match status" value="1"/>
</dbReference>
<dbReference type="InterPro" id="IPR015421">
    <property type="entry name" value="PyrdxlP-dep_Trfase_major"/>
</dbReference>
<dbReference type="EMBL" id="CP013572">
    <property type="protein sequence ID" value="ANL87882.1"/>
    <property type="molecule type" value="Genomic_DNA"/>
</dbReference>
<keyword evidence="2" id="KW-0032">Aminotransferase</keyword>
<accession>A0ABM6CHZ0</accession>
<protein>
    <submittedName>
        <fullName evidence="2">DegT/DnrJ/EryC1/StrS family aminotransferase protein</fullName>
    </submittedName>
</protein>
<gene>
    <name evidence="2" type="ORF">AMC81_PD00025</name>
</gene>
<dbReference type="SUPFAM" id="SSF53383">
    <property type="entry name" value="PLP-dependent transferases"/>
    <property type="match status" value="1"/>
</dbReference>
<keyword evidence="3" id="KW-1185">Reference proteome</keyword>